<name>A0A973VX36_9BRAD</name>
<feature type="domain" description="FAD-binding" evidence="2">
    <location>
        <begin position="20"/>
        <end position="311"/>
    </location>
</feature>
<evidence type="ECO:0000256" key="1">
    <source>
        <dbReference type="SAM" id="Phobius"/>
    </source>
</evidence>
<reference evidence="4" key="3">
    <citation type="submission" date="2024-03" db="EMBL/GenBank/DDBJ databases">
        <authorList>
            <person name="Bromfield E.S.P."/>
            <person name="Cloutier S."/>
        </authorList>
    </citation>
    <scope>NUCLEOTIDE SEQUENCE</scope>
    <source>
        <strain evidence="4">5S5</strain>
    </source>
</reference>
<dbReference type="EMBL" id="JAAOLE020000001">
    <property type="protein sequence ID" value="NVI43144.1"/>
    <property type="molecule type" value="Genomic_DNA"/>
</dbReference>
<gene>
    <name evidence="3" type="ORF">HAP48_008855</name>
    <name evidence="4" type="ORF">WDK88_09910</name>
</gene>
<keyword evidence="1" id="KW-0812">Transmembrane</keyword>
<dbReference type="InterPro" id="IPR036188">
    <property type="entry name" value="FAD/NAD-bd_sf"/>
</dbReference>
<dbReference type="PANTHER" id="PTHR43876:SF7">
    <property type="entry name" value="UBIQUINONE BIOSYNTHESIS MONOOXYGENASE COQ6, MITOCHONDRIAL"/>
    <property type="match status" value="1"/>
</dbReference>
<dbReference type="SUPFAM" id="SSF51905">
    <property type="entry name" value="FAD/NAD(P)-binding domain"/>
    <property type="match status" value="1"/>
</dbReference>
<dbReference type="PANTHER" id="PTHR43876">
    <property type="entry name" value="UBIQUINONE BIOSYNTHESIS MONOOXYGENASE COQ6, MITOCHONDRIAL"/>
    <property type="match status" value="1"/>
</dbReference>
<sequence>MIAEESTTRPIASCEAEVIEADVAIVGAGLAGSLARAVLARAGYRVVLIDKRAIPPDEFRVEKIAGRQIDILRRLGFIDDVEAVAAPFDRVLNIRDGRLIDIGVGRSYGISYANLVNMARDLTPDTSSFLLDQVTNVSCSEDRQQLTLASGRRVVSRLVILATGMAAALGYSLGMRRQMLAARHSVSFGFTIARPDNAPFDFDALTCYGKRAADGVDYLSLFPMSGGMRANLFMFRDPTDPIMRELRRDTRRTLLRLMPGLETYLGDFQVVGPVQNWVMDLTVTEGHLQPGVVLIGDAYQTNCPAAGTGVSRLLVDVERLCTLHVPRWLETDGMGTEKIAQFYSDRDKLAADQLSLQLARYRQDLTSNTDARWTMQRKLHFLRRAITHRVDRIHPGWVMRVRSALR</sequence>
<keyword evidence="1" id="KW-1133">Transmembrane helix</keyword>
<keyword evidence="3" id="KW-0503">Monooxygenase</keyword>
<dbReference type="InterPro" id="IPR051205">
    <property type="entry name" value="UbiH/COQ6_monooxygenase"/>
</dbReference>
<dbReference type="InterPro" id="IPR002938">
    <property type="entry name" value="FAD-bd"/>
</dbReference>
<reference evidence="3" key="1">
    <citation type="submission" date="2020-06" db="EMBL/GenBank/DDBJ databases">
        <title>Whole Genome Sequence of Bradyrhizobium sp. Strain 1S1.</title>
        <authorList>
            <person name="Bromfield E.S.P."/>
            <person name="Cloutier S."/>
        </authorList>
    </citation>
    <scope>NUCLEOTIDE SEQUENCE [LARGE SCALE GENOMIC DNA]</scope>
    <source>
        <strain evidence="3">1S1</strain>
    </source>
</reference>
<evidence type="ECO:0000313" key="3">
    <source>
        <dbReference type="EMBL" id="NVI43144.1"/>
    </source>
</evidence>
<accession>A0A973VX36</accession>
<dbReference type="Gene3D" id="3.50.50.60">
    <property type="entry name" value="FAD/NAD(P)-binding domain"/>
    <property type="match status" value="1"/>
</dbReference>
<keyword evidence="1" id="KW-0472">Membrane</keyword>
<dbReference type="Pfam" id="PF01494">
    <property type="entry name" value="FAD_binding_3"/>
    <property type="match status" value="1"/>
</dbReference>
<keyword evidence="3" id="KW-0560">Oxidoreductase</keyword>
<evidence type="ECO:0000259" key="2">
    <source>
        <dbReference type="Pfam" id="PF01494"/>
    </source>
</evidence>
<evidence type="ECO:0000313" key="4">
    <source>
        <dbReference type="EMBL" id="WXC81874.1"/>
    </source>
</evidence>
<keyword evidence="5" id="KW-1185">Reference proteome</keyword>
<dbReference type="AlphaFoldDB" id="A0A973VX36"/>
<dbReference type="RefSeq" id="WP_166209303.1">
    <property type="nucleotide sequence ID" value="NZ_CP088285.1"/>
</dbReference>
<proteinExistence type="predicted"/>
<dbReference type="PRINTS" id="PR00420">
    <property type="entry name" value="RNGMNOXGNASE"/>
</dbReference>
<evidence type="ECO:0000313" key="5">
    <source>
        <dbReference type="Proteomes" id="UP001432046"/>
    </source>
</evidence>
<dbReference type="GO" id="GO:0004497">
    <property type="term" value="F:monooxygenase activity"/>
    <property type="evidence" value="ECO:0007669"/>
    <property type="project" value="UniProtKB-KW"/>
</dbReference>
<reference evidence="4" key="2">
    <citation type="journal article" date="2021" name="Int. J. Syst. Evol. Microbiol.">
        <title>Bradyrhizobium septentrionale sp. nov. (sv. septentrionale) and Bradyrhizobium quebecense sp. nov. (sv. septentrionale) associated with legumes native to Canada possess rearranged symbiosis genes and numerous insertion sequences.</title>
        <authorList>
            <person name="Bromfield E.S.P."/>
            <person name="Cloutier S."/>
        </authorList>
    </citation>
    <scope>NUCLEOTIDE SEQUENCE</scope>
    <source>
        <strain evidence="4">5S5</strain>
    </source>
</reference>
<feature type="transmembrane region" description="Helical" evidence="1">
    <location>
        <begin position="154"/>
        <end position="174"/>
    </location>
</feature>
<dbReference type="GO" id="GO:0071949">
    <property type="term" value="F:FAD binding"/>
    <property type="evidence" value="ECO:0007669"/>
    <property type="project" value="InterPro"/>
</dbReference>
<organism evidence="3">
    <name type="scientific">Bradyrhizobium septentrionale</name>
    <dbReference type="NCBI Taxonomy" id="1404411"/>
    <lineage>
        <taxon>Bacteria</taxon>
        <taxon>Pseudomonadati</taxon>
        <taxon>Pseudomonadota</taxon>
        <taxon>Alphaproteobacteria</taxon>
        <taxon>Hyphomicrobiales</taxon>
        <taxon>Nitrobacteraceae</taxon>
        <taxon>Bradyrhizobium</taxon>
    </lineage>
</organism>
<dbReference type="Proteomes" id="UP001432046">
    <property type="component" value="Chromosome"/>
</dbReference>
<protein>
    <submittedName>
        <fullName evidence="3">FAD-dependent monooxygenase</fullName>
    </submittedName>
</protein>
<dbReference type="EMBL" id="CP147711">
    <property type="protein sequence ID" value="WXC81874.1"/>
    <property type="molecule type" value="Genomic_DNA"/>
</dbReference>